<dbReference type="AlphaFoldDB" id="A0A0L6VP94"/>
<gene>
    <name evidence="1" type="ORF">VP01_12567g1</name>
</gene>
<sequence length="52" mass="5813">RCRITDIKIRATKSRAPPSTPPAEPHTMDLSAMQGQLPNAEHAWMRQEGLCI</sequence>
<name>A0A0L6VP94_9BASI</name>
<accession>A0A0L6VP94</accession>
<feature type="non-terminal residue" evidence="1">
    <location>
        <position position="1"/>
    </location>
</feature>
<dbReference type="VEuPathDB" id="FungiDB:VP01_12567g1"/>
<keyword evidence="2" id="KW-1185">Reference proteome</keyword>
<dbReference type="Proteomes" id="UP000037035">
    <property type="component" value="Unassembled WGS sequence"/>
</dbReference>
<organism evidence="1 2">
    <name type="scientific">Puccinia sorghi</name>
    <dbReference type="NCBI Taxonomy" id="27349"/>
    <lineage>
        <taxon>Eukaryota</taxon>
        <taxon>Fungi</taxon>
        <taxon>Dikarya</taxon>
        <taxon>Basidiomycota</taxon>
        <taxon>Pucciniomycotina</taxon>
        <taxon>Pucciniomycetes</taxon>
        <taxon>Pucciniales</taxon>
        <taxon>Pucciniaceae</taxon>
        <taxon>Puccinia</taxon>
    </lineage>
</organism>
<dbReference type="EMBL" id="LAVV01002851">
    <property type="protein sequence ID" value="KNZ62553.1"/>
    <property type="molecule type" value="Genomic_DNA"/>
</dbReference>
<comment type="caution">
    <text evidence="1">The sequence shown here is derived from an EMBL/GenBank/DDBJ whole genome shotgun (WGS) entry which is preliminary data.</text>
</comment>
<evidence type="ECO:0000313" key="2">
    <source>
        <dbReference type="Proteomes" id="UP000037035"/>
    </source>
</evidence>
<reference evidence="1 2" key="1">
    <citation type="submission" date="2015-08" db="EMBL/GenBank/DDBJ databases">
        <title>Next Generation Sequencing and Analysis of the Genome of Puccinia sorghi L Schw, the Causal Agent of Maize Common Rust.</title>
        <authorList>
            <person name="Rochi L."/>
            <person name="Burguener G."/>
            <person name="Darino M."/>
            <person name="Turjanski A."/>
            <person name="Kreff E."/>
            <person name="Dieguez M.J."/>
            <person name="Sacco F."/>
        </authorList>
    </citation>
    <scope>NUCLEOTIDE SEQUENCE [LARGE SCALE GENOMIC DNA]</scope>
    <source>
        <strain evidence="1 2">RO10H11247</strain>
    </source>
</reference>
<proteinExistence type="predicted"/>
<evidence type="ECO:0000313" key="1">
    <source>
        <dbReference type="EMBL" id="KNZ62553.1"/>
    </source>
</evidence>
<protein>
    <submittedName>
        <fullName evidence="1">Uncharacterized protein</fullName>
    </submittedName>
</protein>